<dbReference type="InterPro" id="IPR001584">
    <property type="entry name" value="Integrase_cat-core"/>
</dbReference>
<dbReference type="GO" id="GO:0015074">
    <property type="term" value="P:DNA integration"/>
    <property type="evidence" value="ECO:0007669"/>
    <property type="project" value="InterPro"/>
</dbReference>
<dbReference type="InterPro" id="IPR012337">
    <property type="entry name" value="RNaseH-like_sf"/>
</dbReference>
<dbReference type="GO" id="GO:0003676">
    <property type="term" value="F:nucleic acid binding"/>
    <property type="evidence" value="ECO:0007669"/>
    <property type="project" value="InterPro"/>
</dbReference>
<dbReference type="AlphaFoldDB" id="A0AAV1L6I0"/>
<proteinExistence type="predicted"/>
<evidence type="ECO:0000256" key="1">
    <source>
        <dbReference type="SAM" id="MobiDB-lite"/>
    </source>
</evidence>
<dbReference type="SUPFAM" id="SSF53098">
    <property type="entry name" value="Ribonuclease H-like"/>
    <property type="match status" value="1"/>
</dbReference>
<organism evidence="3 4">
    <name type="scientific">Parnassius mnemosyne</name>
    <name type="common">clouded apollo</name>
    <dbReference type="NCBI Taxonomy" id="213953"/>
    <lineage>
        <taxon>Eukaryota</taxon>
        <taxon>Metazoa</taxon>
        <taxon>Ecdysozoa</taxon>
        <taxon>Arthropoda</taxon>
        <taxon>Hexapoda</taxon>
        <taxon>Insecta</taxon>
        <taxon>Pterygota</taxon>
        <taxon>Neoptera</taxon>
        <taxon>Endopterygota</taxon>
        <taxon>Lepidoptera</taxon>
        <taxon>Glossata</taxon>
        <taxon>Ditrysia</taxon>
        <taxon>Papilionoidea</taxon>
        <taxon>Papilionidae</taxon>
        <taxon>Parnassiinae</taxon>
        <taxon>Parnassini</taxon>
        <taxon>Parnassius</taxon>
        <taxon>Driopa</taxon>
    </lineage>
</organism>
<evidence type="ECO:0000313" key="3">
    <source>
        <dbReference type="EMBL" id="CAK1590014.1"/>
    </source>
</evidence>
<reference evidence="3 4" key="1">
    <citation type="submission" date="2023-11" db="EMBL/GenBank/DDBJ databases">
        <authorList>
            <person name="Hedman E."/>
            <person name="Englund M."/>
            <person name="Stromberg M."/>
            <person name="Nyberg Akerstrom W."/>
            <person name="Nylinder S."/>
            <person name="Jareborg N."/>
            <person name="Kallberg Y."/>
            <person name="Kronander E."/>
        </authorList>
    </citation>
    <scope>NUCLEOTIDE SEQUENCE [LARGE SCALE GENOMIC DNA]</scope>
</reference>
<sequence length="345" mass="39612">MRGQIEAYVRKCLYCQRYKPSNQKSAGLLQTKISNQRFEVVAFDLFGPLPRTPNNHSWIFIVEDVTTRWLELFALEQATAEECARILLNEIILRYGTPRRFISDNGSQFVSNVVQQLTFCLNIQNGLTTVYHPETNPVERRNRDLKTQLVILVKGDHTLWSDKLPSIRFAMNTARSSTTGFTLAYLTFGRELRTPDDVIHDIRKVIKNETFIPDITPRLLMMSETIKRAKEIQEMKEEQRKEYVDQKRRQSPNYQSGSLVLVDSHTLSKASHGFSSKLAPRRDGPYVITRRHGPSSSEVAHCDTKVPAGIYHTSALRQYHTGSNAEIPQPVNVLRKRGRPKKKSN</sequence>
<evidence type="ECO:0000313" key="4">
    <source>
        <dbReference type="Proteomes" id="UP001314205"/>
    </source>
</evidence>
<dbReference type="Proteomes" id="UP001314205">
    <property type="component" value="Unassembled WGS sequence"/>
</dbReference>
<dbReference type="InterPro" id="IPR036397">
    <property type="entry name" value="RNaseH_sf"/>
</dbReference>
<dbReference type="EMBL" id="CAVLGL010000085">
    <property type="protein sequence ID" value="CAK1590014.1"/>
    <property type="molecule type" value="Genomic_DNA"/>
</dbReference>
<dbReference type="PROSITE" id="PS50994">
    <property type="entry name" value="INTEGRASE"/>
    <property type="match status" value="1"/>
</dbReference>
<dbReference type="Pfam" id="PF00665">
    <property type="entry name" value="rve"/>
    <property type="match status" value="1"/>
</dbReference>
<feature type="compositionally biased region" description="Basic residues" evidence="1">
    <location>
        <begin position="334"/>
        <end position="345"/>
    </location>
</feature>
<evidence type="ECO:0000259" key="2">
    <source>
        <dbReference type="PROSITE" id="PS50994"/>
    </source>
</evidence>
<feature type="region of interest" description="Disordered" evidence="1">
    <location>
        <begin position="237"/>
        <end position="256"/>
    </location>
</feature>
<feature type="domain" description="Integrase catalytic" evidence="2">
    <location>
        <begin position="33"/>
        <end position="203"/>
    </location>
</feature>
<dbReference type="PANTHER" id="PTHR37984">
    <property type="entry name" value="PROTEIN CBG26694"/>
    <property type="match status" value="1"/>
</dbReference>
<keyword evidence="4" id="KW-1185">Reference proteome</keyword>
<dbReference type="Gene3D" id="3.30.420.10">
    <property type="entry name" value="Ribonuclease H-like superfamily/Ribonuclease H"/>
    <property type="match status" value="1"/>
</dbReference>
<name>A0AAV1L6I0_9NEOP</name>
<feature type="compositionally biased region" description="Basic and acidic residues" evidence="1">
    <location>
        <begin position="237"/>
        <end position="248"/>
    </location>
</feature>
<dbReference type="InterPro" id="IPR050951">
    <property type="entry name" value="Retrovirus_Pol_polyprotein"/>
</dbReference>
<dbReference type="PANTHER" id="PTHR37984:SF5">
    <property type="entry name" value="PROTEIN NYNRIN-LIKE"/>
    <property type="match status" value="1"/>
</dbReference>
<gene>
    <name evidence="3" type="ORF">PARMNEM_LOCUS10435</name>
</gene>
<dbReference type="FunFam" id="3.30.420.10:FF:000032">
    <property type="entry name" value="Retrovirus-related Pol polyprotein from transposon 297-like Protein"/>
    <property type="match status" value="1"/>
</dbReference>
<accession>A0AAV1L6I0</accession>
<protein>
    <recommendedName>
        <fullName evidence="2">Integrase catalytic domain-containing protein</fullName>
    </recommendedName>
</protein>
<comment type="caution">
    <text evidence="3">The sequence shown here is derived from an EMBL/GenBank/DDBJ whole genome shotgun (WGS) entry which is preliminary data.</text>
</comment>
<feature type="region of interest" description="Disordered" evidence="1">
    <location>
        <begin position="321"/>
        <end position="345"/>
    </location>
</feature>